<feature type="compositionally biased region" description="Polar residues" evidence="8">
    <location>
        <begin position="51"/>
        <end position="60"/>
    </location>
</feature>
<dbReference type="PANTHER" id="PTHR10417">
    <property type="entry name" value="GLUCOCORTICOID MODULATORY ELEMENT-BINDING PROTEIN"/>
    <property type="match status" value="1"/>
</dbReference>
<dbReference type="PANTHER" id="PTHR10417:SF4">
    <property type="entry name" value="SAND DOMAIN-CONTAINING PROTEIN-RELATED"/>
    <property type="match status" value="1"/>
</dbReference>
<accession>A0ABP0FUB5</accession>
<evidence type="ECO:0000256" key="4">
    <source>
        <dbReference type="ARBA" id="ARBA00023125"/>
    </source>
</evidence>
<feature type="compositionally biased region" description="Polar residues" evidence="8">
    <location>
        <begin position="19"/>
        <end position="37"/>
    </location>
</feature>
<sequence length="578" mass="64228">MIGSPAQHYKSPRVVKMPSTESMEISDHLPSTHTLIKQQSRDSDTQSQRSMDASQPTSTIGEEGVDKTVVLRTEGKDPHLVTVTPPASFSQTSVNGESRMQHVMCSERHEKSSLINAIPMNLQRLTKGDSLADMHPKPKEDTSYPITCGNNKADLVWKKFICPGINAKCVKCGDEWYTPKEFVNVAGKSTLKDWKRAIRINGVMLRKMIENGELNYYDHDNNCSNQCRSNKSSSFDTGDKPYSFESDTREPTRELSLDNGPIRSSSEDLSFVNKRSLPSTLYKSQESNAGSLHAANSLERSSSEDSGLSGSPHLDGMLMRDVAVTIDKVQDLSTFWNGIIRMDLFDDIVRDVITQITNLRSKTAHTCMISLEDVVTMTNLVNSLEMIPSIVHKMSLHKHNVEKQAEESNQTIQELEKKLAEQKKFEQDLKRKSQHLDNVMSLTPTEKRQKRNIMRIVRQKAVDSRIPPGTMSGTSSSPVSSAVRETMLGGGRHTQRGELWPSAIQVDGIFGAASNQMARMNVSPSAAQAMSIPSFAIFTHPNMPTHPEAFASSSLHQAFISSQAVHHSSREGTQSPKK</sequence>
<evidence type="ECO:0000256" key="2">
    <source>
        <dbReference type="ARBA" id="ARBA00022833"/>
    </source>
</evidence>
<evidence type="ECO:0000313" key="11">
    <source>
        <dbReference type="Proteomes" id="UP001642483"/>
    </source>
</evidence>
<dbReference type="InterPro" id="IPR000770">
    <property type="entry name" value="SAND_dom"/>
</dbReference>
<dbReference type="PROSITE" id="PS50864">
    <property type="entry name" value="SAND"/>
    <property type="match status" value="1"/>
</dbReference>
<evidence type="ECO:0000256" key="1">
    <source>
        <dbReference type="ARBA" id="ARBA00022723"/>
    </source>
</evidence>
<evidence type="ECO:0000313" key="10">
    <source>
        <dbReference type="EMBL" id="CAK8683213.1"/>
    </source>
</evidence>
<keyword evidence="6" id="KW-0539">Nucleus</keyword>
<gene>
    <name evidence="10" type="ORF">CVLEPA_LOCUS14312</name>
</gene>
<dbReference type="InterPro" id="IPR059099">
    <property type="entry name" value="GMEB1/2/Spe-44_dom"/>
</dbReference>
<feature type="compositionally biased region" description="Basic and acidic residues" evidence="8">
    <location>
        <begin position="246"/>
        <end position="256"/>
    </location>
</feature>
<feature type="region of interest" description="Disordered" evidence="8">
    <location>
        <begin position="228"/>
        <end position="269"/>
    </location>
</feature>
<feature type="region of interest" description="Disordered" evidence="8">
    <location>
        <begin position="1"/>
        <end position="62"/>
    </location>
</feature>
<evidence type="ECO:0000256" key="6">
    <source>
        <dbReference type="ARBA" id="ARBA00023242"/>
    </source>
</evidence>
<keyword evidence="1" id="KW-0479">Metal-binding</keyword>
<keyword evidence="7" id="KW-0175">Coiled coil</keyword>
<dbReference type="InterPro" id="IPR010919">
    <property type="entry name" value="SAND-like_dom_sf"/>
</dbReference>
<proteinExistence type="predicted"/>
<evidence type="ECO:0000256" key="7">
    <source>
        <dbReference type="SAM" id="Coils"/>
    </source>
</evidence>
<keyword evidence="2" id="KW-0862">Zinc</keyword>
<comment type="caution">
    <text evidence="10">The sequence shown here is derived from an EMBL/GenBank/DDBJ whole genome shotgun (WGS) entry which is preliminary data.</text>
</comment>
<dbReference type="Proteomes" id="UP001642483">
    <property type="component" value="Unassembled WGS sequence"/>
</dbReference>
<dbReference type="SUPFAM" id="SSF63763">
    <property type="entry name" value="SAND domain-like"/>
    <property type="match status" value="1"/>
</dbReference>
<feature type="coiled-coil region" evidence="7">
    <location>
        <begin position="398"/>
        <end position="432"/>
    </location>
</feature>
<reference evidence="10 11" key="1">
    <citation type="submission" date="2024-02" db="EMBL/GenBank/DDBJ databases">
        <authorList>
            <person name="Daric V."/>
            <person name="Darras S."/>
        </authorList>
    </citation>
    <scope>NUCLEOTIDE SEQUENCE [LARGE SCALE GENOMIC DNA]</scope>
</reference>
<dbReference type="EMBL" id="CAWYQH010000097">
    <property type="protein sequence ID" value="CAK8683213.1"/>
    <property type="molecule type" value="Genomic_DNA"/>
</dbReference>
<dbReference type="SMART" id="SM00258">
    <property type="entry name" value="SAND"/>
    <property type="match status" value="1"/>
</dbReference>
<dbReference type="Pfam" id="PF25892">
    <property type="entry name" value="Spe-44"/>
    <property type="match status" value="1"/>
</dbReference>
<dbReference type="Pfam" id="PF01342">
    <property type="entry name" value="SAND"/>
    <property type="match status" value="1"/>
</dbReference>
<evidence type="ECO:0000256" key="8">
    <source>
        <dbReference type="SAM" id="MobiDB-lite"/>
    </source>
</evidence>
<feature type="domain" description="SAND" evidence="9">
    <location>
        <begin position="129"/>
        <end position="215"/>
    </location>
</feature>
<keyword evidence="3" id="KW-0805">Transcription regulation</keyword>
<dbReference type="Gene3D" id="3.10.390.10">
    <property type="entry name" value="SAND domain-like"/>
    <property type="match status" value="1"/>
</dbReference>
<evidence type="ECO:0000256" key="5">
    <source>
        <dbReference type="ARBA" id="ARBA00023163"/>
    </source>
</evidence>
<evidence type="ECO:0000256" key="3">
    <source>
        <dbReference type="ARBA" id="ARBA00023015"/>
    </source>
</evidence>
<feature type="compositionally biased region" description="Low complexity" evidence="8">
    <location>
        <begin position="297"/>
        <end position="311"/>
    </location>
</feature>
<evidence type="ECO:0000259" key="9">
    <source>
        <dbReference type="PROSITE" id="PS50864"/>
    </source>
</evidence>
<organism evidence="10 11">
    <name type="scientific">Clavelina lepadiformis</name>
    <name type="common">Light-bulb sea squirt</name>
    <name type="synonym">Ascidia lepadiformis</name>
    <dbReference type="NCBI Taxonomy" id="159417"/>
    <lineage>
        <taxon>Eukaryota</taxon>
        <taxon>Metazoa</taxon>
        <taxon>Chordata</taxon>
        <taxon>Tunicata</taxon>
        <taxon>Ascidiacea</taxon>
        <taxon>Aplousobranchia</taxon>
        <taxon>Clavelinidae</taxon>
        <taxon>Clavelina</taxon>
    </lineage>
</organism>
<keyword evidence="4" id="KW-0238">DNA-binding</keyword>
<protein>
    <recommendedName>
        <fullName evidence="9">SAND domain-containing protein</fullName>
    </recommendedName>
</protein>
<name>A0ABP0FUB5_CLALP</name>
<feature type="region of interest" description="Disordered" evidence="8">
    <location>
        <begin position="292"/>
        <end position="312"/>
    </location>
</feature>
<keyword evidence="11" id="KW-1185">Reference proteome</keyword>
<keyword evidence="5" id="KW-0804">Transcription</keyword>